<evidence type="ECO:0000313" key="2">
    <source>
        <dbReference type="Proteomes" id="UP000231098"/>
    </source>
</evidence>
<accession>A0A2H0XAD4</accession>
<comment type="caution">
    <text evidence="1">The sequence shown here is derived from an EMBL/GenBank/DDBJ whole genome shotgun (WGS) entry which is preliminary data.</text>
</comment>
<proteinExistence type="predicted"/>
<protein>
    <submittedName>
        <fullName evidence="1">Uncharacterized protein</fullName>
    </submittedName>
</protein>
<dbReference type="Proteomes" id="UP000231098">
    <property type="component" value="Unassembled WGS sequence"/>
</dbReference>
<dbReference type="AlphaFoldDB" id="A0A2H0XAD4"/>
<dbReference type="EMBL" id="PEYV01000008">
    <property type="protein sequence ID" value="PIS21872.1"/>
    <property type="molecule type" value="Genomic_DNA"/>
</dbReference>
<reference evidence="2" key="1">
    <citation type="submission" date="2017-09" db="EMBL/GenBank/DDBJ databases">
        <title>Depth-based differentiation of microbial function through sediment-hosted aquifers and enrichment of novel symbionts in the deep terrestrial subsurface.</title>
        <authorList>
            <person name="Probst A.J."/>
            <person name="Ladd B."/>
            <person name="Jarett J.K."/>
            <person name="Geller-Mcgrath D.E."/>
            <person name="Sieber C.M.K."/>
            <person name="Emerson J.B."/>
            <person name="Anantharaman K."/>
            <person name="Thomas B.C."/>
            <person name="Malmstrom R."/>
            <person name="Stieglmeier M."/>
            <person name="Klingl A."/>
            <person name="Woyke T."/>
            <person name="Ryan C.M."/>
            <person name="Banfield J.F."/>
        </authorList>
    </citation>
    <scope>NUCLEOTIDE SEQUENCE [LARGE SCALE GENOMIC DNA]</scope>
</reference>
<gene>
    <name evidence="1" type="ORF">COT51_00440</name>
</gene>
<evidence type="ECO:0000313" key="1">
    <source>
        <dbReference type="EMBL" id="PIS21872.1"/>
    </source>
</evidence>
<organism evidence="1 2">
    <name type="scientific">candidate division WWE3 bacterium CG08_land_8_20_14_0_20_41_15</name>
    <dbReference type="NCBI Taxonomy" id="1975086"/>
    <lineage>
        <taxon>Bacteria</taxon>
        <taxon>Katanobacteria</taxon>
    </lineage>
</organism>
<sequence length="79" mass="8762">MQKAGIGSKTELGSPTAIFKIRRSLTVSEFDIFMVNIGRYNLINAQIEVTAKAITDRKIEPKEPDMKSAKALGSHVWGR</sequence>
<name>A0A2H0XAD4_UNCKA</name>